<dbReference type="STRING" id="1285242.A6A04_03925"/>
<feature type="transmembrane region" description="Helical" evidence="1">
    <location>
        <begin position="90"/>
        <end position="111"/>
    </location>
</feature>
<keyword evidence="3" id="KW-1185">Reference proteome</keyword>
<feature type="transmembrane region" description="Helical" evidence="1">
    <location>
        <begin position="123"/>
        <end position="139"/>
    </location>
</feature>
<keyword evidence="1" id="KW-1133">Transmembrane helix</keyword>
<reference evidence="2 3" key="1">
    <citation type="submission" date="2016-04" db="EMBL/GenBank/DDBJ databases">
        <title>Draft genome sequence of freshwater magnetotactic bacteria Magnetospirillum marisnigri SP-1 and Magnetospirillum moscoviense BB-1.</title>
        <authorList>
            <person name="Koziaeva V."/>
            <person name="Dziuba M.V."/>
            <person name="Ivanov T.M."/>
            <person name="Kuznetsov B."/>
            <person name="Grouzdev D.S."/>
        </authorList>
    </citation>
    <scope>NUCLEOTIDE SEQUENCE [LARGE SCALE GENOMIC DNA]</scope>
    <source>
        <strain evidence="2 3">SP-1</strain>
    </source>
</reference>
<sequence>MNHLPTSRRHTAVFGLAWVLLATLEFWGLGSFSFVEPANGVGVVLPTQIYVDRIPNSTQFSQAIAGGNDLDALINFTGQAVSIERILLRLPLPIALFLHAVFVSGVGYFGAYRLSRAVGAPRPFATAVAAAFIFGHDNFITDTWAHGVSLTIAPLLVYMSVFRWGRPRYLLGTVAVAALFAASSNPTHTMPAAMFAVFLGAAWVGWRRILQVSPSLVVFAIVVLANWLESLWAKAQVAPFTLRGSSYSWASASFEAFLGNLVWGGGSLVLWPLGLVCLALLVNRRGGRWLHGIGLLALSACAGVLLNQIPWRAIPGLGMVSGLNLQHTSFSALTMAVLCAAAFSGWADERRRRMATAAVFAIATSSFVFLKCYHLAVLLSEGGISPLAAVEKLDRRVLDAAEPSRVVTVPYRLSSNMLWSVGLDTFDGTYNLVTSAMHDYWTYGILPRHSPKDMSSGFINFGLADFDMKCCTDYDIAIRADLDLLRIANVDFILSILPLTSVQQVGGPTEEVPVRRSEPIVPRLKGYARQLVQPPQIRVYRLGGALPRVFAASGVAVAPTGLDKPALLDLIRDKAIRREAVMSAEYAGRTAPATGKVTDFHLLPDKVVAHLDAPDGAMVLINIPYTGFWQATVDGKPTEITPANLIHMAVSAPPGSKLVELNYHRSSLTEKLFGH</sequence>
<feature type="transmembrane region" description="Helical" evidence="1">
    <location>
        <begin position="169"/>
        <end position="186"/>
    </location>
</feature>
<dbReference type="EMBL" id="LWQT01000066">
    <property type="protein sequence ID" value="OAN49273.1"/>
    <property type="molecule type" value="Genomic_DNA"/>
</dbReference>
<feature type="transmembrane region" description="Helical" evidence="1">
    <location>
        <begin position="354"/>
        <end position="376"/>
    </location>
</feature>
<comment type="caution">
    <text evidence="2">The sequence shown here is derived from an EMBL/GenBank/DDBJ whole genome shotgun (WGS) entry which is preliminary data.</text>
</comment>
<feature type="transmembrane region" description="Helical" evidence="1">
    <location>
        <begin position="329"/>
        <end position="347"/>
    </location>
</feature>
<feature type="transmembrane region" description="Helical" evidence="1">
    <location>
        <begin position="289"/>
        <end position="309"/>
    </location>
</feature>
<protein>
    <recommendedName>
        <fullName evidence="4">Glycosyltransferase RgtA/B/C/D-like domain-containing protein</fullName>
    </recommendedName>
</protein>
<organism evidence="2 3">
    <name type="scientific">Paramagnetospirillum marisnigri</name>
    <dbReference type="NCBI Taxonomy" id="1285242"/>
    <lineage>
        <taxon>Bacteria</taxon>
        <taxon>Pseudomonadati</taxon>
        <taxon>Pseudomonadota</taxon>
        <taxon>Alphaproteobacteria</taxon>
        <taxon>Rhodospirillales</taxon>
        <taxon>Magnetospirillaceae</taxon>
        <taxon>Paramagnetospirillum</taxon>
    </lineage>
</organism>
<dbReference type="Proteomes" id="UP000078428">
    <property type="component" value="Unassembled WGS sequence"/>
</dbReference>
<keyword evidence="1" id="KW-0472">Membrane</keyword>
<evidence type="ECO:0000313" key="2">
    <source>
        <dbReference type="EMBL" id="OAN49273.1"/>
    </source>
</evidence>
<feature type="transmembrane region" description="Helical" evidence="1">
    <location>
        <begin position="145"/>
        <end position="162"/>
    </location>
</feature>
<accession>A0A178ML50</accession>
<feature type="transmembrane region" description="Helical" evidence="1">
    <location>
        <begin position="12"/>
        <end position="35"/>
    </location>
</feature>
<feature type="transmembrane region" description="Helical" evidence="1">
    <location>
        <begin position="216"/>
        <end position="237"/>
    </location>
</feature>
<gene>
    <name evidence="2" type="ORF">A6A04_03925</name>
</gene>
<proteinExistence type="predicted"/>
<evidence type="ECO:0008006" key="4">
    <source>
        <dbReference type="Google" id="ProtNLM"/>
    </source>
</evidence>
<feature type="transmembrane region" description="Helical" evidence="1">
    <location>
        <begin position="257"/>
        <end position="282"/>
    </location>
</feature>
<feature type="transmembrane region" description="Helical" evidence="1">
    <location>
        <begin position="192"/>
        <end position="209"/>
    </location>
</feature>
<evidence type="ECO:0000256" key="1">
    <source>
        <dbReference type="SAM" id="Phobius"/>
    </source>
</evidence>
<keyword evidence="1" id="KW-0812">Transmembrane</keyword>
<dbReference type="AlphaFoldDB" id="A0A178ML50"/>
<evidence type="ECO:0000313" key="3">
    <source>
        <dbReference type="Proteomes" id="UP000078428"/>
    </source>
</evidence>
<name>A0A178ML50_9PROT</name>